<evidence type="ECO:0000256" key="4">
    <source>
        <dbReference type="ARBA" id="ARBA00022475"/>
    </source>
</evidence>
<keyword evidence="7 13" id="KW-0406">Ion transport</keyword>
<dbReference type="PANTHER" id="PTHR12424:SF8">
    <property type="entry name" value="PROTEIN TWEETY"/>
    <property type="match status" value="1"/>
</dbReference>
<comment type="caution">
    <text evidence="13">Lacks conserved residue(s) required for the propagation of feature annotation.</text>
</comment>
<protein>
    <recommendedName>
        <fullName evidence="13">Protein tweety homolog</fullName>
    </recommendedName>
</protein>
<keyword evidence="16" id="KW-1185">Reference proteome</keyword>
<evidence type="ECO:0000256" key="6">
    <source>
        <dbReference type="ARBA" id="ARBA00022989"/>
    </source>
</evidence>
<dbReference type="InterPro" id="IPR006990">
    <property type="entry name" value="Tweety"/>
</dbReference>
<feature type="compositionally biased region" description="Low complexity" evidence="14">
    <location>
        <begin position="310"/>
        <end position="324"/>
    </location>
</feature>
<evidence type="ECO:0000256" key="2">
    <source>
        <dbReference type="ARBA" id="ARBA00009849"/>
    </source>
</evidence>
<comment type="function">
    <text evidence="13">Probable chloride channel.</text>
</comment>
<dbReference type="Proteomes" id="UP000050794">
    <property type="component" value="Unassembled WGS sequence"/>
</dbReference>
<evidence type="ECO:0000256" key="3">
    <source>
        <dbReference type="ARBA" id="ARBA00022448"/>
    </source>
</evidence>
<name>A0A183UA40_TOXCA</name>
<evidence type="ECO:0000256" key="13">
    <source>
        <dbReference type="RuleBase" id="RU361114"/>
    </source>
</evidence>
<dbReference type="Pfam" id="PF04906">
    <property type="entry name" value="Tweety"/>
    <property type="match status" value="1"/>
</dbReference>
<reference evidence="15 16" key="2">
    <citation type="submission" date="2018-11" db="EMBL/GenBank/DDBJ databases">
        <authorList>
            <consortium name="Pathogen Informatics"/>
        </authorList>
    </citation>
    <scope>NUCLEOTIDE SEQUENCE [LARGE SCALE GENOMIC DNA]</scope>
</reference>
<feature type="transmembrane region" description="Helical" evidence="13">
    <location>
        <begin position="78"/>
        <end position="100"/>
    </location>
</feature>
<feature type="region of interest" description="Disordered" evidence="14">
    <location>
        <begin position="349"/>
        <end position="373"/>
    </location>
</feature>
<evidence type="ECO:0000256" key="5">
    <source>
        <dbReference type="ARBA" id="ARBA00022692"/>
    </source>
</evidence>
<dbReference type="GO" id="GO:0005886">
    <property type="term" value="C:plasma membrane"/>
    <property type="evidence" value="ECO:0007669"/>
    <property type="project" value="UniProtKB-SubCell"/>
</dbReference>
<evidence type="ECO:0000256" key="14">
    <source>
        <dbReference type="SAM" id="MobiDB-lite"/>
    </source>
</evidence>
<feature type="compositionally biased region" description="Polar residues" evidence="14">
    <location>
        <begin position="357"/>
        <end position="373"/>
    </location>
</feature>
<keyword evidence="12 13" id="KW-0407">Ion channel</keyword>
<evidence type="ECO:0000313" key="15">
    <source>
        <dbReference type="EMBL" id="VDM36464.1"/>
    </source>
</evidence>
<feature type="transmembrane region" description="Helical" evidence="13">
    <location>
        <begin position="226"/>
        <end position="251"/>
    </location>
</feature>
<feature type="transmembrane region" description="Helical" evidence="13">
    <location>
        <begin position="47"/>
        <end position="71"/>
    </location>
</feature>
<keyword evidence="6 13" id="KW-1133">Transmembrane helix</keyword>
<comment type="subcellular location">
    <subcellularLocation>
        <location evidence="1">Cell membrane</location>
        <topology evidence="1">Multi-pass membrane protein</topology>
    </subcellularLocation>
</comment>
<organism evidence="16 17">
    <name type="scientific">Toxocara canis</name>
    <name type="common">Canine roundworm</name>
    <dbReference type="NCBI Taxonomy" id="6265"/>
    <lineage>
        <taxon>Eukaryota</taxon>
        <taxon>Metazoa</taxon>
        <taxon>Ecdysozoa</taxon>
        <taxon>Nematoda</taxon>
        <taxon>Chromadorea</taxon>
        <taxon>Rhabditida</taxon>
        <taxon>Spirurina</taxon>
        <taxon>Ascaridomorpha</taxon>
        <taxon>Ascaridoidea</taxon>
        <taxon>Toxocaridae</taxon>
        <taxon>Toxocara</taxon>
    </lineage>
</organism>
<feature type="region of interest" description="Disordered" evidence="14">
    <location>
        <begin position="301"/>
        <end position="329"/>
    </location>
</feature>
<evidence type="ECO:0000256" key="1">
    <source>
        <dbReference type="ARBA" id="ARBA00004651"/>
    </source>
</evidence>
<keyword evidence="11 13" id="KW-0868">Chloride</keyword>
<keyword evidence="8 13" id="KW-0472">Membrane</keyword>
<dbReference type="GO" id="GO:0072320">
    <property type="term" value="F:volume-sensitive chloride channel activity"/>
    <property type="evidence" value="ECO:0007669"/>
    <property type="project" value="TreeGrafter"/>
</dbReference>
<keyword evidence="3 13" id="KW-0813">Transport</keyword>
<keyword evidence="4" id="KW-1003">Cell membrane</keyword>
<keyword evidence="10" id="KW-0325">Glycoprotein</keyword>
<comment type="similarity">
    <text evidence="2 13">Belongs to the tweety family.</text>
</comment>
<evidence type="ECO:0000256" key="8">
    <source>
        <dbReference type="ARBA" id="ARBA00023136"/>
    </source>
</evidence>
<dbReference type="EMBL" id="UYWY01019350">
    <property type="protein sequence ID" value="VDM36464.1"/>
    <property type="molecule type" value="Genomic_DNA"/>
</dbReference>
<evidence type="ECO:0000256" key="11">
    <source>
        <dbReference type="ARBA" id="ARBA00023214"/>
    </source>
</evidence>
<keyword evidence="9 13" id="KW-0869">Chloride channel</keyword>
<gene>
    <name evidence="15" type="ORF">TCNE_LOCUS5360</name>
</gene>
<dbReference type="WBParaSite" id="TCNE_0000536001-mRNA-1">
    <property type="protein sequence ID" value="TCNE_0000536001-mRNA-1"/>
    <property type="gene ID" value="TCNE_0000536001"/>
</dbReference>
<evidence type="ECO:0000256" key="12">
    <source>
        <dbReference type="ARBA" id="ARBA00023303"/>
    </source>
</evidence>
<dbReference type="AlphaFoldDB" id="A0A183UA40"/>
<evidence type="ECO:0000256" key="7">
    <source>
        <dbReference type="ARBA" id="ARBA00023065"/>
    </source>
</evidence>
<accession>A0A183UA40</accession>
<evidence type="ECO:0000256" key="10">
    <source>
        <dbReference type="ARBA" id="ARBA00023180"/>
    </source>
</evidence>
<proteinExistence type="inferred from homology"/>
<keyword evidence="5 13" id="KW-0812">Transmembrane</keyword>
<dbReference type="PANTHER" id="PTHR12424">
    <property type="entry name" value="TWEETY-RELATED"/>
    <property type="match status" value="1"/>
</dbReference>
<sequence length="402" mass="43414">MLNRDEKLCINNEVICVQKIRIVYPRISSAKDLFGHNVGNIGADAEIGWILCVTLLSIMLVVLFAGVIAFCRQSKKGAVVFSGLGFAIFIVGWMLLAVIFPATVSLADFCAEGGSFIRSHLSNETIETLNFYRSCDPRPTHDNVPSMVAVTNISDQLSKIHETEQKLDAIISKLFNGSDVLSNGTRLVADDITRSLKGVGALETTIACYAYHSDVNMMANGLCNGAVIGASILTFCLLLLGAFMFALLLIVSKSWHLFTRLPSDYVEVDDEDPFFPRGNDSTIPVDIYGTHVYNPRTRFANSLDRTEPSTGTTTATGAMPNGTAQNHPSASTALLEANEQGGTSLWQRGVGGHGSAPASTTATVNNAPPAVGTNSMMRSGYQAASNDEAAYRYRNYQEQFDV</sequence>
<evidence type="ECO:0000313" key="16">
    <source>
        <dbReference type="Proteomes" id="UP000050794"/>
    </source>
</evidence>
<dbReference type="GO" id="GO:0005229">
    <property type="term" value="F:intracellularly calcium-gated chloride channel activity"/>
    <property type="evidence" value="ECO:0007669"/>
    <property type="project" value="TreeGrafter"/>
</dbReference>
<reference evidence="17" key="1">
    <citation type="submission" date="2016-06" db="UniProtKB">
        <authorList>
            <consortium name="WormBaseParasite"/>
        </authorList>
    </citation>
    <scope>IDENTIFICATION</scope>
</reference>
<evidence type="ECO:0000313" key="17">
    <source>
        <dbReference type="WBParaSite" id="TCNE_0000536001-mRNA-1"/>
    </source>
</evidence>
<dbReference type="GO" id="GO:0034707">
    <property type="term" value="C:chloride channel complex"/>
    <property type="evidence" value="ECO:0007669"/>
    <property type="project" value="UniProtKB-UniRule"/>
</dbReference>
<evidence type="ECO:0000256" key="9">
    <source>
        <dbReference type="ARBA" id="ARBA00023173"/>
    </source>
</evidence>